<evidence type="ECO:0000256" key="1">
    <source>
        <dbReference type="ARBA" id="ARBA00004141"/>
    </source>
</evidence>
<evidence type="ECO:0000259" key="7">
    <source>
        <dbReference type="Pfam" id="PF01694"/>
    </source>
</evidence>
<evidence type="ECO:0000256" key="4">
    <source>
        <dbReference type="ARBA" id="ARBA00023136"/>
    </source>
</evidence>
<feature type="domain" description="Peptidase S54 rhomboid" evidence="7">
    <location>
        <begin position="64"/>
        <end position="197"/>
    </location>
</feature>
<keyword evidence="4 6" id="KW-0472">Membrane</keyword>
<dbReference type="Proteomes" id="UP001428817">
    <property type="component" value="Unassembled WGS sequence"/>
</dbReference>
<proteinExistence type="predicted"/>
<dbReference type="SUPFAM" id="SSF144091">
    <property type="entry name" value="Rhomboid-like"/>
    <property type="match status" value="1"/>
</dbReference>
<evidence type="ECO:0000256" key="6">
    <source>
        <dbReference type="SAM" id="Phobius"/>
    </source>
</evidence>
<dbReference type="RefSeq" id="WP_185064106.1">
    <property type="nucleotide sequence ID" value="NZ_BAABJP010000010.1"/>
</dbReference>
<keyword evidence="2 6" id="KW-0812">Transmembrane</keyword>
<feature type="transmembrane region" description="Helical" evidence="6">
    <location>
        <begin position="20"/>
        <end position="40"/>
    </location>
</feature>
<evidence type="ECO:0000256" key="3">
    <source>
        <dbReference type="ARBA" id="ARBA00022989"/>
    </source>
</evidence>
<evidence type="ECO:0000256" key="2">
    <source>
        <dbReference type="ARBA" id="ARBA00022692"/>
    </source>
</evidence>
<feature type="transmembrane region" description="Helical" evidence="6">
    <location>
        <begin position="83"/>
        <end position="111"/>
    </location>
</feature>
<dbReference type="InterPro" id="IPR035952">
    <property type="entry name" value="Rhomboid-like_sf"/>
</dbReference>
<feature type="transmembrane region" description="Helical" evidence="6">
    <location>
        <begin position="123"/>
        <end position="140"/>
    </location>
</feature>
<comment type="subcellular location">
    <subcellularLocation>
        <location evidence="1">Membrane</location>
        <topology evidence="1">Multi-pass membrane protein</topology>
    </subcellularLocation>
</comment>
<evidence type="ECO:0000313" key="8">
    <source>
        <dbReference type="EMBL" id="GAA5156012.1"/>
    </source>
</evidence>
<evidence type="ECO:0000256" key="5">
    <source>
        <dbReference type="SAM" id="MobiDB-lite"/>
    </source>
</evidence>
<feature type="region of interest" description="Disordered" evidence="5">
    <location>
        <begin position="206"/>
        <end position="264"/>
    </location>
</feature>
<dbReference type="PANTHER" id="PTHR43066">
    <property type="entry name" value="RHOMBOID-RELATED PROTEIN"/>
    <property type="match status" value="1"/>
</dbReference>
<dbReference type="Gene3D" id="1.20.1540.10">
    <property type="entry name" value="Rhomboid-like"/>
    <property type="match status" value="1"/>
</dbReference>
<sequence length="264" mass="27550">MANPAGPVRLSEGRIFPAHPIAAALFMLLFTGSLWVIEAFDMVSGGALDREGGIVGRDPEHLEGVLFSPLLHAGWAHLEGNSLFFLVLGFLVLAGGVAEFLSVTAMIWLLGGLGTWLLSPDDALTVGASGVIFGWLVFLLTRGFYARSGKQILLAAVLFFFWGGALLGVLPGNPDISWQAHLCGALAGFFAARIVGRAQRRRLAQMRPATPDPYPGQAYPGYPAQGGYPGSSGYPSQGGYPGQSGYPGQGGHYGPGGGYPSSGG</sequence>
<gene>
    <name evidence="8" type="ORF">GCM10023321_30790</name>
</gene>
<feature type="transmembrane region" description="Helical" evidence="6">
    <location>
        <begin position="176"/>
        <end position="196"/>
    </location>
</feature>
<comment type="caution">
    <text evidence="8">The sequence shown here is derived from an EMBL/GenBank/DDBJ whole genome shotgun (WGS) entry which is preliminary data.</text>
</comment>
<keyword evidence="3 6" id="KW-1133">Transmembrane helix</keyword>
<accession>A0ABP9Q7X5</accession>
<reference evidence="9" key="1">
    <citation type="journal article" date="2019" name="Int. J. Syst. Evol. Microbiol.">
        <title>The Global Catalogue of Microorganisms (GCM) 10K type strain sequencing project: providing services to taxonomists for standard genome sequencing and annotation.</title>
        <authorList>
            <consortium name="The Broad Institute Genomics Platform"/>
            <consortium name="The Broad Institute Genome Sequencing Center for Infectious Disease"/>
            <person name="Wu L."/>
            <person name="Ma J."/>
        </authorList>
    </citation>
    <scope>NUCLEOTIDE SEQUENCE [LARGE SCALE GENOMIC DNA]</scope>
    <source>
        <strain evidence="9">JCM 18303</strain>
    </source>
</reference>
<organism evidence="8 9">
    <name type="scientific">Pseudonocardia eucalypti</name>
    <dbReference type="NCBI Taxonomy" id="648755"/>
    <lineage>
        <taxon>Bacteria</taxon>
        <taxon>Bacillati</taxon>
        <taxon>Actinomycetota</taxon>
        <taxon>Actinomycetes</taxon>
        <taxon>Pseudonocardiales</taxon>
        <taxon>Pseudonocardiaceae</taxon>
        <taxon>Pseudonocardia</taxon>
    </lineage>
</organism>
<feature type="compositionally biased region" description="Low complexity" evidence="5">
    <location>
        <begin position="215"/>
        <end position="238"/>
    </location>
</feature>
<dbReference type="InterPro" id="IPR022764">
    <property type="entry name" value="Peptidase_S54_rhomboid_dom"/>
</dbReference>
<evidence type="ECO:0000313" key="9">
    <source>
        <dbReference type="Proteomes" id="UP001428817"/>
    </source>
</evidence>
<keyword evidence="9" id="KW-1185">Reference proteome</keyword>
<protein>
    <recommendedName>
        <fullName evidence="7">Peptidase S54 rhomboid domain-containing protein</fullName>
    </recommendedName>
</protein>
<dbReference type="Pfam" id="PF01694">
    <property type="entry name" value="Rhomboid"/>
    <property type="match status" value="1"/>
</dbReference>
<feature type="transmembrane region" description="Helical" evidence="6">
    <location>
        <begin position="152"/>
        <end position="170"/>
    </location>
</feature>
<dbReference type="EMBL" id="BAABJP010000010">
    <property type="protein sequence ID" value="GAA5156012.1"/>
    <property type="molecule type" value="Genomic_DNA"/>
</dbReference>
<feature type="compositionally biased region" description="Gly residues" evidence="5">
    <location>
        <begin position="239"/>
        <end position="264"/>
    </location>
</feature>
<name>A0ABP9Q7X5_9PSEU</name>